<gene>
    <name evidence="1" type="ORF">OE88DRAFT_1808801</name>
</gene>
<organism evidence="1 2">
    <name type="scientific">Heliocybe sulcata</name>
    <dbReference type="NCBI Taxonomy" id="5364"/>
    <lineage>
        <taxon>Eukaryota</taxon>
        <taxon>Fungi</taxon>
        <taxon>Dikarya</taxon>
        <taxon>Basidiomycota</taxon>
        <taxon>Agaricomycotina</taxon>
        <taxon>Agaricomycetes</taxon>
        <taxon>Gloeophyllales</taxon>
        <taxon>Gloeophyllaceae</taxon>
        <taxon>Heliocybe</taxon>
    </lineage>
</organism>
<dbReference type="SUPFAM" id="SSF56112">
    <property type="entry name" value="Protein kinase-like (PK-like)"/>
    <property type="match status" value="1"/>
</dbReference>
<dbReference type="Proteomes" id="UP000305948">
    <property type="component" value="Unassembled WGS sequence"/>
</dbReference>
<name>A0A5C3MZZ9_9AGAM</name>
<dbReference type="PANTHER" id="PTHR36091:SF2">
    <property type="entry name" value="AMINOGLYCOSIDE PHOSPHOTRANSFERASE DOMAIN-CONTAINING PROTEIN"/>
    <property type="match status" value="1"/>
</dbReference>
<dbReference type="PANTHER" id="PTHR36091">
    <property type="entry name" value="ALTERED INHERITANCE OF MITOCHONDRIA PROTEIN 9, MITOCHONDRIAL"/>
    <property type="match status" value="1"/>
</dbReference>
<proteinExistence type="predicted"/>
<dbReference type="InterPro" id="IPR011009">
    <property type="entry name" value="Kinase-like_dom_sf"/>
</dbReference>
<keyword evidence="2" id="KW-1185">Reference proteome</keyword>
<accession>A0A5C3MZZ9</accession>
<dbReference type="InterPro" id="IPR051035">
    <property type="entry name" value="Mito_inheritance_9"/>
</dbReference>
<dbReference type="AlphaFoldDB" id="A0A5C3MZZ9"/>
<sequence length="481" mass="54748">MVKLAEGSYNRVFLISLDNSREIIARIKTPHAGPSHLVTASEVATMQFVRKLGIPTPAILDWSSQAGENPAGAEYIIMEKAAGVELSTVWSKLSEAQRDGFLARWVTLEKALMARLSGGYGSLYYKGDVDSKQTRDLYVNGVLEPEFVLGPSVERQFWSGERLDMDLDRGPWKSPQAYSLAIANNAKQWLNDFAVRPAEFGIFDPPERVQHPHLHLALLGQFAAVAPFLVPEDQQLIRPILWPGDVHTNNVFVSEGCLSGEDISITSVIDWQHLAVLPLYLQAAVPALFEYYGRRPLPAGDSEQLLSLPEDFDTLDEEDQIQVRDDIEQFNRCLIYRRVCAGLIPEYYRALVLPTHRLRFFPVKFASHTWDNKFIPLRDLLSQIYQNWRVIYPGDVPCPIHFTEEESRTYHLEALEWQNEVDARASLDRLIGVSDEDGWVANEEYEEAIARNARVMELYIENVMEGKSADVVRRTWPYRPS</sequence>
<dbReference type="EMBL" id="ML213513">
    <property type="protein sequence ID" value="TFK50483.1"/>
    <property type="molecule type" value="Genomic_DNA"/>
</dbReference>
<dbReference type="GO" id="GO:0016740">
    <property type="term" value="F:transferase activity"/>
    <property type="evidence" value="ECO:0007669"/>
    <property type="project" value="UniProtKB-KW"/>
</dbReference>
<dbReference type="OrthoDB" id="2968323at2759"/>
<dbReference type="GO" id="GO:0005739">
    <property type="term" value="C:mitochondrion"/>
    <property type="evidence" value="ECO:0007669"/>
    <property type="project" value="TreeGrafter"/>
</dbReference>
<keyword evidence="1" id="KW-0808">Transferase</keyword>
<dbReference type="STRING" id="5364.A0A5C3MZZ9"/>
<evidence type="ECO:0000313" key="2">
    <source>
        <dbReference type="Proteomes" id="UP000305948"/>
    </source>
</evidence>
<protein>
    <submittedName>
        <fullName evidence="1">Phosphotransferase family protein</fullName>
    </submittedName>
</protein>
<evidence type="ECO:0000313" key="1">
    <source>
        <dbReference type="EMBL" id="TFK50483.1"/>
    </source>
</evidence>
<reference evidence="1 2" key="1">
    <citation type="journal article" date="2019" name="Nat. Ecol. Evol.">
        <title>Megaphylogeny resolves global patterns of mushroom evolution.</title>
        <authorList>
            <person name="Varga T."/>
            <person name="Krizsan K."/>
            <person name="Foldi C."/>
            <person name="Dima B."/>
            <person name="Sanchez-Garcia M."/>
            <person name="Sanchez-Ramirez S."/>
            <person name="Szollosi G.J."/>
            <person name="Szarkandi J.G."/>
            <person name="Papp V."/>
            <person name="Albert L."/>
            <person name="Andreopoulos W."/>
            <person name="Angelini C."/>
            <person name="Antonin V."/>
            <person name="Barry K.W."/>
            <person name="Bougher N.L."/>
            <person name="Buchanan P."/>
            <person name="Buyck B."/>
            <person name="Bense V."/>
            <person name="Catcheside P."/>
            <person name="Chovatia M."/>
            <person name="Cooper J."/>
            <person name="Damon W."/>
            <person name="Desjardin D."/>
            <person name="Finy P."/>
            <person name="Geml J."/>
            <person name="Haridas S."/>
            <person name="Hughes K."/>
            <person name="Justo A."/>
            <person name="Karasinski D."/>
            <person name="Kautmanova I."/>
            <person name="Kiss B."/>
            <person name="Kocsube S."/>
            <person name="Kotiranta H."/>
            <person name="LaButti K.M."/>
            <person name="Lechner B.E."/>
            <person name="Liimatainen K."/>
            <person name="Lipzen A."/>
            <person name="Lukacs Z."/>
            <person name="Mihaltcheva S."/>
            <person name="Morgado L.N."/>
            <person name="Niskanen T."/>
            <person name="Noordeloos M.E."/>
            <person name="Ohm R.A."/>
            <person name="Ortiz-Santana B."/>
            <person name="Ovrebo C."/>
            <person name="Racz N."/>
            <person name="Riley R."/>
            <person name="Savchenko A."/>
            <person name="Shiryaev A."/>
            <person name="Soop K."/>
            <person name="Spirin V."/>
            <person name="Szebenyi C."/>
            <person name="Tomsovsky M."/>
            <person name="Tulloss R.E."/>
            <person name="Uehling J."/>
            <person name="Grigoriev I.V."/>
            <person name="Vagvolgyi C."/>
            <person name="Papp T."/>
            <person name="Martin F.M."/>
            <person name="Miettinen O."/>
            <person name="Hibbett D.S."/>
            <person name="Nagy L.G."/>
        </authorList>
    </citation>
    <scope>NUCLEOTIDE SEQUENCE [LARGE SCALE GENOMIC DNA]</scope>
    <source>
        <strain evidence="1 2">OMC1185</strain>
    </source>
</reference>